<dbReference type="InterPro" id="IPR002801">
    <property type="entry name" value="Asp_carbamoylTrfase_reg"/>
</dbReference>
<feature type="domain" description="Aspartate carbamoyltransferase regulatory subunit C-terminal" evidence="10">
    <location>
        <begin position="102"/>
        <end position="150"/>
    </location>
</feature>
<evidence type="ECO:0000256" key="5">
    <source>
        <dbReference type="ARBA" id="ARBA00022723"/>
    </source>
</evidence>
<keyword evidence="5 8" id="KW-0479">Metal-binding</keyword>
<comment type="subunit">
    <text evidence="3">Heterododecamer (2C3:3R2) of six catalytic PyrB chains organized as two trimers (C3), and six regulatory PyrI chains organized as three dimers (R2).</text>
</comment>
<dbReference type="Gene3D" id="3.30.70.140">
    <property type="entry name" value="Aspartate carbamoyltransferase regulatory subunit, N-terminal domain"/>
    <property type="match status" value="1"/>
</dbReference>
<evidence type="ECO:0000256" key="4">
    <source>
        <dbReference type="ARBA" id="ARBA00021764"/>
    </source>
</evidence>
<dbReference type="GeneID" id="93422696"/>
<feature type="binding site" evidence="8">
    <location>
        <position position="141"/>
    </location>
    <ligand>
        <name>Zn(2+)</name>
        <dbReference type="ChEBI" id="CHEBI:29105"/>
    </ligand>
</feature>
<evidence type="ECO:0000256" key="3">
    <source>
        <dbReference type="ARBA" id="ARBA00011502"/>
    </source>
</evidence>
<evidence type="ECO:0000256" key="2">
    <source>
        <dbReference type="ARBA" id="ARBA00010498"/>
    </source>
</evidence>
<feature type="binding site" evidence="8">
    <location>
        <position position="114"/>
    </location>
    <ligand>
        <name>Zn(2+)</name>
        <dbReference type="ChEBI" id="CHEBI:29105"/>
    </ligand>
</feature>
<dbReference type="OrthoDB" id="5599321at2"/>
<reference evidence="11 12" key="1">
    <citation type="submission" date="2018-06" db="EMBL/GenBank/DDBJ databases">
        <authorList>
            <consortium name="Pathogen Informatics"/>
            <person name="Doyle S."/>
        </authorList>
    </citation>
    <scope>NUCLEOTIDE SEQUENCE [LARGE SCALE GENOMIC DNA]</scope>
    <source>
        <strain evidence="11 12">NCTC12026</strain>
    </source>
</reference>
<dbReference type="InterPro" id="IPR020545">
    <property type="entry name" value="Asp_carbamoyltransf_reg_N"/>
</dbReference>
<dbReference type="InterPro" id="IPR036792">
    <property type="entry name" value="Asp_carbatrfase_reg_C_sf"/>
</dbReference>
<dbReference type="FunFam" id="3.30.70.140:FF:000001">
    <property type="entry name" value="Aspartate carbamoyltransferase regulatory chain"/>
    <property type="match status" value="1"/>
</dbReference>
<dbReference type="Pfam" id="PF01948">
    <property type="entry name" value="PyrI"/>
    <property type="match status" value="1"/>
</dbReference>
<dbReference type="PANTHER" id="PTHR35805:SF1">
    <property type="entry name" value="ASPARTATE CARBAMOYLTRANSFERASE REGULATORY CHAIN"/>
    <property type="match status" value="1"/>
</dbReference>
<feature type="domain" description="Aspartate carbamoyltransferase regulatory subunit N-terminal" evidence="9">
    <location>
        <begin position="7"/>
        <end position="97"/>
    </location>
</feature>
<dbReference type="GO" id="GO:0006221">
    <property type="term" value="P:pyrimidine nucleotide biosynthetic process"/>
    <property type="evidence" value="ECO:0007669"/>
    <property type="project" value="UniProtKB-UniRule"/>
</dbReference>
<sequence length="154" mass="17477">MTHDHKLQVEAIRCGTVIDHIPAQVGFKLLKLFKLTKTDERITIGLNLPSSNMGKKDIIKIENTFLTPEQANQLAMYAPEATVNRIENYQVVEKLDLKLPEQIDNVLVCPNSNCISHNEPVASSFRIKKRENNVALACKFCEKEFDRDAVINNQ</sequence>
<evidence type="ECO:0000259" key="9">
    <source>
        <dbReference type="Pfam" id="PF01948"/>
    </source>
</evidence>
<dbReference type="SUPFAM" id="SSF54893">
    <property type="entry name" value="Aspartate carbamoyltransferase, Regulatory-chain, N-terminal domain"/>
    <property type="match status" value="1"/>
</dbReference>
<evidence type="ECO:0000256" key="8">
    <source>
        <dbReference type="HAMAP-Rule" id="MF_00002"/>
    </source>
</evidence>
<dbReference type="GO" id="GO:0009347">
    <property type="term" value="C:aspartate carbamoyltransferase complex"/>
    <property type="evidence" value="ECO:0007669"/>
    <property type="project" value="InterPro"/>
</dbReference>
<dbReference type="AlphaFoldDB" id="A0A379G7Q7"/>
<dbReference type="GO" id="GO:0046872">
    <property type="term" value="F:metal ion binding"/>
    <property type="evidence" value="ECO:0007669"/>
    <property type="project" value="UniProtKB-KW"/>
</dbReference>
<proteinExistence type="inferred from homology"/>
<protein>
    <recommendedName>
        <fullName evidence="4 8">Aspartate carbamoyltransferase regulatory chain</fullName>
    </recommendedName>
</protein>
<dbReference type="Proteomes" id="UP000255129">
    <property type="component" value="Unassembled WGS sequence"/>
</dbReference>
<keyword evidence="11" id="KW-0808">Transferase</keyword>
<dbReference type="HAMAP" id="MF_00002">
    <property type="entry name" value="Asp_carb_tr_reg"/>
    <property type="match status" value="1"/>
</dbReference>
<evidence type="ECO:0000256" key="1">
    <source>
        <dbReference type="ARBA" id="ARBA00002565"/>
    </source>
</evidence>
<feature type="binding site" evidence="8">
    <location>
        <position position="109"/>
    </location>
    <ligand>
        <name>Zn(2+)</name>
        <dbReference type="ChEBI" id="CHEBI:29105"/>
    </ligand>
</feature>
<evidence type="ECO:0000259" key="10">
    <source>
        <dbReference type="Pfam" id="PF02748"/>
    </source>
</evidence>
<dbReference type="RefSeq" id="WP_006814475.1">
    <property type="nucleotide sequence ID" value="NZ_AP018946.1"/>
</dbReference>
<evidence type="ECO:0000256" key="6">
    <source>
        <dbReference type="ARBA" id="ARBA00022833"/>
    </source>
</evidence>
<dbReference type="SUPFAM" id="SSF57825">
    <property type="entry name" value="Aspartate carbamoyltransferase, Regulatory-chain, C-terminal domain"/>
    <property type="match status" value="1"/>
</dbReference>
<keyword evidence="7 8" id="KW-0665">Pyrimidine biosynthesis</keyword>
<gene>
    <name evidence="8 11" type="primary">pyrI</name>
    <name evidence="11" type="ORF">NCTC12026_03484</name>
</gene>
<comment type="cofactor">
    <cofactor evidence="8">
        <name>Zn(2+)</name>
        <dbReference type="ChEBI" id="CHEBI:29105"/>
    </cofactor>
    <text evidence="8">Binds 1 zinc ion per subunit.</text>
</comment>
<dbReference type="NCBIfam" id="TIGR00240">
    <property type="entry name" value="ATCase_reg"/>
    <property type="match status" value="1"/>
</dbReference>
<dbReference type="EMBL" id="UGUA01000002">
    <property type="protein sequence ID" value="SUC37038.1"/>
    <property type="molecule type" value="Genomic_DNA"/>
</dbReference>
<dbReference type="GO" id="GO:0006207">
    <property type="term" value="P:'de novo' pyrimidine nucleobase biosynthetic process"/>
    <property type="evidence" value="ECO:0007669"/>
    <property type="project" value="InterPro"/>
</dbReference>
<feature type="binding site" evidence="8">
    <location>
        <position position="138"/>
    </location>
    <ligand>
        <name>Zn(2+)</name>
        <dbReference type="ChEBI" id="CHEBI:29105"/>
    </ligand>
</feature>
<dbReference type="InterPro" id="IPR020542">
    <property type="entry name" value="Asp_carbamoyltrfase_reg_C"/>
</dbReference>
<accession>A0A379G7Q7</accession>
<comment type="subunit">
    <text evidence="8">Contains catalytic and regulatory chains.</text>
</comment>
<evidence type="ECO:0000256" key="7">
    <source>
        <dbReference type="ARBA" id="ARBA00022975"/>
    </source>
</evidence>
<dbReference type="InterPro" id="IPR036793">
    <property type="entry name" value="Asp_carbatrfase_reg_N_sf"/>
</dbReference>
<keyword evidence="6 8" id="KW-0862">Zinc</keyword>
<dbReference type="PANTHER" id="PTHR35805">
    <property type="entry name" value="ASPARTATE CARBAMOYLTRANSFERASE REGULATORY CHAIN"/>
    <property type="match status" value="1"/>
</dbReference>
<comment type="function">
    <text evidence="1 8">Involved in allosteric regulation of aspartate carbamoyltransferase.</text>
</comment>
<name>A0A379G7Q7_9GAMM</name>
<dbReference type="Gene3D" id="2.30.30.20">
    <property type="entry name" value="Aspartate carbamoyltransferase regulatory subunit, C-terminal domain"/>
    <property type="match status" value="1"/>
</dbReference>
<dbReference type="Pfam" id="PF02748">
    <property type="entry name" value="PyrI_C"/>
    <property type="match status" value="1"/>
</dbReference>
<dbReference type="GO" id="GO:0016740">
    <property type="term" value="F:transferase activity"/>
    <property type="evidence" value="ECO:0007669"/>
    <property type="project" value="UniProtKB-KW"/>
</dbReference>
<organism evidence="11 12">
    <name type="scientific">Providencia rustigianii</name>
    <dbReference type="NCBI Taxonomy" id="158850"/>
    <lineage>
        <taxon>Bacteria</taxon>
        <taxon>Pseudomonadati</taxon>
        <taxon>Pseudomonadota</taxon>
        <taxon>Gammaproteobacteria</taxon>
        <taxon>Enterobacterales</taxon>
        <taxon>Morganellaceae</taxon>
        <taxon>Providencia</taxon>
    </lineage>
</organism>
<evidence type="ECO:0000313" key="11">
    <source>
        <dbReference type="EMBL" id="SUC37038.1"/>
    </source>
</evidence>
<evidence type="ECO:0000313" key="12">
    <source>
        <dbReference type="Proteomes" id="UP000255129"/>
    </source>
</evidence>
<comment type="similarity">
    <text evidence="2 8">Belongs to the PyrI family.</text>
</comment>